<sequence>MPVQKPSPHRFIAPNQPSTQTPKANPKSNLRYAISAHTPKPSSELQFKKITPAKRFVAAPTQRPHAGDVTPRAPDRVEEPESSASTDHTPRPKTQRKFERVESIEEASQSSPSRPLDDDAVDIVQTIEHERMFAEDEGGEHREAAKNDDDDDDDDEILFPSAPHPKRRRTSPPSPPSPTLPHQALPETSFPGAASHRFRFPPPQAPIPFNNLDVLAHTTTTNPTTVPAPPSRPHFILPPQPTSPPKHSHPLPEIFSPSRKTQKYVANGLASTVQGWIIEAAQTGFASPGIVWGREREDGVRLKARISSIGRDGVQEVECCPGSVVLVTGETEPGIYNAPRAESVVGEEEGVKVLLAGQRGVRGAGGVKVRVGGVVGVRAPTWDIDVCGEKWAVGVDWVVL</sequence>
<reference evidence="1" key="1">
    <citation type="journal article" date="2020" name="Stud. Mycol.">
        <title>101 Dothideomycetes genomes: a test case for predicting lifestyles and emergence of pathogens.</title>
        <authorList>
            <person name="Haridas S."/>
            <person name="Albert R."/>
            <person name="Binder M."/>
            <person name="Bloem J."/>
            <person name="Labutti K."/>
            <person name="Salamov A."/>
            <person name="Andreopoulos B."/>
            <person name="Baker S."/>
            <person name="Barry K."/>
            <person name="Bills G."/>
            <person name="Bluhm B."/>
            <person name="Cannon C."/>
            <person name="Castanera R."/>
            <person name="Culley D."/>
            <person name="Daum C."/>
            <person name="Ezra D."/>
            <person name="Gonzalez J."/>
            <person name="Henrissat B."/>
            <person name="Kuo A."/>
            <person name="Liang C."/>
            <person name="Lipzen A."/>
            <person name="Lutzoni F."/>
            <person name="Magnuson J."/>
            <person name="Mondo S."/>
            <person name="Nolan M."/>
            <person name="Ohm R."/>
            <person name="Pangilinan J."/>
            <person name="Park H.-J."/>
            <person name="Ramirez L."/>
            <person name="Alfaro M."/>
            <person name="Sun H."/>
            <person name="Tritt A."/>
            <person name="Yoshinaga Y."/>
            <person name="Zwiers L.-H."/>
            <person name="Turgeon B."/>
            <person name="Goodwin S."/>
            <person name="Spatafora J."/>
            <person name="Crous P."/>
            <person name="Grigoriev I."/>
        </authorList>
    </citation>
    <scope>NUCLEOTIDE SEQUENCE</scope>
    <source>
        <strain evidence="1">CBS 525.71</strain>
    </source>
</reference>
<proteinExistence type="predicted"/>
<accession>A0ACB6RLH7</accession>
<comment type="caution">
    <text evidence="1">The sequence shown here is derived from an EMBL/GenBank/DDBJ whole genome shotgun (WGS) entry which is preliminary data.</text>
</comment>
<gene>
    <name evidence="1" type="ORF">BU25DRAFT_219359</name>
</gene>
<organism evidence="1 2">
    <name type="scientific">Macroventuria anomochaeta</name>
    <dbReference type="NCBI Taxonomy" id="301207"/>
    <lineage>
        <taxon>Eukaryota</taxon>
        <taxon>Fungi</taxon>
        <taxon>Dikarya</taxon>
        <taxon>Ascomycota</taxon>
        <taxon>Pezizomycotina</taxon>
        <taxon>Dothideomycetes</taxon>
        <taxon>Pleosporomycetidae</taxon>
        <taxon>Pleosporales</taxon>
        <taxon>Pleosporineae</taxon>
        <taxon>Didymellaceae</taxon>
        <taxon>Macroventuria</taxon>
    </lineage>
</organism>
<evidence type="ECO:0000313" key="2">
    <source>
        <dbReference type="Proteomes" id="UP000799754"/>
    </source>
</evidence>
<dbReference type="EMBL" id="MU006749">
    <property type="protein sequence ID" value="KAF2621953.1"/>
    <property type="molecule type" value="Genomic_DNA"/>
</dbReference>
<dbReference type="Proteomes" id="UP000799754">
    <property type="component" value="Unassembled WGS sequence"/>
</dbReference>
<protein>
    <submittedName>
        <fullName evidence="1">Uncharacterized protein</fullName>
    </submittedName>
</protein>
<name>A0ACB6RLH7_9PLEO</name>
<keyword evidence="2" id="KW-1185">Reference proteome</keyword>
<evidence type="ECO:0000313" key="1">
    <source>
        <dbReference type="EMBL" id="KAF2621953.1"/>
    </source>
</evidence>